<sequence length="261" mass="28123">MFEMFQNYNEPAQQHQGAGPSNQTFVLSVSGSSIVPDKINTALIGKICNSINNLYSEGYKFALSVGGGKTCRDYASAVKALGSNRFLQDLIGIEITRANAMLVINALDRAFPVVLSDLLRAREIIDAGKIPVYGGIIPGYTTDAVAAVLAEHLNATFINITNVDGIYNLDPRISRSAKLIPKMSHEKLLAVIMRSAGESAEPGQNVVLDIPCALLLKRSKIRTFVLNAEDTANLEAAVRGQEFKGTIVESADAENDVPEEL</sequence>
<accession>A0A8T4KTZ3</accession>
<evidence type="ECO:0000313" key="16">
    <source>
        <dbReference type="Proteomes" id="UP000677687"/>
    </source>
</evidence>
<keyword evidence="6" id="KW-0963">Cytoplasm</keyword>
<evidence type="ECO:0000259" key="14">
    <source>
        <dbReference type="Pfam" id="PF00696"/>
    </source>
</evidence>
<proteinExistence type="inferred from homology"/>
<gene>
    <name evidence="15" type="primary">pyrH</name>
    <name evidence="15" type="ORF">J4415_00090</name>
</gene>
<evidence type="ECO:0000256" key="6">
    <source>
        <dbReference type="ARBA" id="ARBA00022490"/>
    </source>
</evidence>
<dbReference type="SUPFAM" id="SSF53633">
    <property type="entry name" value="Carbamate kinase-like"/>
    <property type="match status" value="1"/>
</dbReference>
<keyword evidence="10" id="KW-0067">ATP-binding</keyword>
<keyword evidence="8" id="KW-0547">Nucleotide-binding</keyword>
<comment type="subcellular location">
    <subcellularLocation>
        <location evidence="1">Cytoplasm</location>
    </subcellularLocation>
</comment>
<dbReference type="Proteomes" id="UP000677687">
    <property type="component" value="Unassembled WGS sequence"/>
</dbReference>
<evidence type="ECO:0000256" key="13">
    <source>
        <dbReference type="ARBA" id="ARBA00047767"/>
    </source>
</evidence>
<dbReference type="Gene3D" id="3.40.1160.10">
    <property type="entry name" value="Acetylglutamate kinase-like"/>
    <property type="match status" value="1"/>
</dbReference>
<dbReference type="GO" id="GO:0005737">
    <property type="term" value="C:cytoplasm"/>
    <property type="evidence" value="ECO:0007669"/>
    <property type="project" value="UniProtKB-SubCell"/>
</dbReference>
<keyword evidence="11" id="KW-0665">Pyrimidine biosynthesis</keyword>
<name>A0A8T4KTZ3_9ARCH</name>
<evidence type="ECO:0000256" key="11">
    <source>
        <dbReference type="ARBA" id="ARBA00022975"/>
    </source>
</evidence>
<keyword evidence="9 15" id="KW-0418">Kinase</keyword>
<protein>
    <recommendedName>
        <fullName evidence="5">Uridylate kinase</fullName>
        <ecNumber evidence="4">2.7.4.22</ecNumber>
    </recommendedName>
    <alternativeName>
        <fullName evidence="12">Uridine monophosphate kinase</fullName>
    </alternativeName>
</protein>
<reference evidence="15" key="2">
    <citation type="submission" date="2021-05" db="EMBL/GenBank/DDBJ databases">
        <title>Protein family content uncovers lineage relationships and bacterial pathway maintenance mechanisms in DPANN archaea.</title>
        <authorList>
            <person name="Castelle C.J."/>
            <person name="Meheust R."/>
            <person name="Jaffe A.L."/>
            <person name="Seitz K."/>
            <person name="Gong X."/>
            <person name="Baker B.J."/>
            <person name="Banfield J.F."/>
        </authorList>
    </citation>
    <scope>NUCLEOTIDE SEQUENCE</scope>
    <source>
        <strain evidence="15">RIFCSPHIGHO2_01_FULL_AR10_44_11</strain>
    </source>
</reference>
<evidence type="ECO:0000256" key="4">
    <source>
        <dbReference type="ARBA" id="ARBA00012899"/>
    </source>
</evidence>
<dbReference type="GO" id="GO:0033862">
    <property type="term" value="F:UMP kinase activity"/>
    <property type="evidence" value="ECO:0007669"/>
    <property type="project" value="UniProtKB-EC"/>
</dbReference>
<dbReference type="InterPro" id="IPR011818">
    <property type="entry name" value="Uridylate_kinase_arch/spir"/>
</dbReference>
<comment type="similarity">
    <text evidence="3">Belongs to the UMP kinase family.</text>
</comment>
<dbReference type="PIRSF" id="PIRSF005650">
    <property type="entry name" value="Uridylate_kin"/>
    <property type="match status" value="1"/>
</dbReference>
<evidence type="ECO:0000256" key="5">
    <source>
        <dbReference type="ARBA" id="ARBA00016403"/>
    </source>
</evidence>
<evidence type="ECO:0000256" key="2">
    <source>
        <dbReference type="ARBA" id="ARBA00004791"/>
    </source>
</evidence>
<comment type="pathway">
    <text evidence="2">Pyrimidine metabolism; CTP biosynthesis via de novo pathway; UDP from UMP (UMPK route): step 1/1.</text>
</comment>
<evidence type="ECO:0000313" key="15">
    <source>
        <dbReference type="EMBL" id="MBS3057012.1"/>
    </source>
</evidence>
<dbReference type="InterPro" id="IPR036393">
    <property type="entry name" value="AceGlu_kinase-like_sf"/>
</dbReference>
<dbReference type="AlphaFoldDB" id="A0A8T4KTZ3"/>
<organism evidence="15 16">
    <name type="scientific">Candidatus Iainarchaeum sp</name>
    <dbReference type="NCBI Taxonomy" id="3101447"/>
    <lineage>
        <taxon>Archaea</taxon>
        <taxon>Candidatus Iainarchaeota</taxon>
        <taxon>Candidatus Iainarchaeia</taxon>
        <taxon>Candidatus Iainarchaeales</taxon>
        <taxon>Candidatus Iainarchaeaceae</taxon>
        <taxon>Candidatus Iainarchaeum</taxon>
    </lineage>
</organism>
<dbReference type="InterPro" id="IPR001048">
    <property type="entry name" value="Asp/Glu/Uridylate_kinase"/>
</dbReference>
<reference evidence="15" key="1">
    <citation type="submission" date="2021-03" db="EMBL/GenBank/DDBJ databases">
        <authorList>
            <person name="Jaffe A."/>
        </authorList>
    </citation>
    <scope>NUCLEOTIDE SEQUENCE</scope>
    <source>
        <strain evidence="15">RIFCSPHIGHO2_01_FULL_AR10_44_11</strain>
    </source>
</reference>
<dbReference type="PANTHER" id="PTHR42833">
    <property type="entry name" value="URIDYLATE KINASE"/>
    <property type="match status" value="1"/>
</dbReference>
<evidence type="ECO:0000256" key="7">
    <source>
        <dbReference type="ARBA" id="ARBA00022679"/>
    </source>
</evidence>
<evidence type="ECO:0000256" key="3">
    <source>
        <dbReference type="ARBA" id="ARBA00007614"/>
    </source>
</evidence>
<evidence type="ECO:0000256" key="8">
    <source>
        <dbReference type="ARBA" id="ARBA00022741"/>
    </source>
</evidence>
<dbReference type="Pfam" id="PF00696">
    <property type="entry name" value="AA_kinase"/>
    <property type="match status" value="1"/>
</dbReference>
<dbReference type="NCBIfam" id="TIGR02076">
    <property type="entry name" value="pyrH_arch"/>
    <property type="match status" value="1"/>
</dbReference>
<dbReference type="GO" id="GO:0005524">
    <property type="term" value="F:ATP binding"/>
    <property type="evidence" value="ECO:0007669"/>
    <property type="project" value="UniProtKB-KW"/>
</dbReference>
<dbReference type="GO" id="GO:0006225">
    <property type="term" value="P:UDP biosynthetic process"/>
    <property type="evidence" value="ECO:0007669"/>
    <property type="project" value="TreeGrafter"/>
</dbReference>
<evidence type="ECO:0000256" key="9">
    <source>
        <dbReference type="ARBA" id="ARBA00022777"/>
    </source>
</evidence>
<dbReference type="EC" id="2.7.4.22" evidence="4"/>
<dbReference type="InterPro" id="IPR011817">
    <property type="entry name" value="Uridylate_kinase"/>
</dbReference>
<feature type="domain" description="Aspartate/glutamate/uridylate kinase" evidence="14">
    <location>
        <begin position="24"/>
        <end position="227"/>
    </location>
</feature>
<evidence type="ECO:0000256" key="1">
    <source>
        <dbReference type="ARBA" id="ARBA00004496"/>
    </source>
</evidence>
<dbReference type="EMBL" id="JAGVWD010000002">
    <property type="protein sequence ID" value="MBS3057012.1"/>
    <property type="molecule type" value="Genomic_DNA"/>
</dbReference>
<keyword evidence="7" id="KW-0808">Transferase</keyword>
<evidence type="ECO:0000256" key="12">
    <source>
        <dbReference type="ARBA" id="ARBA00032092"/>
    </source>
</evidence>
<dbReference type="PANTHER" id="PTHR42833:SF4">
    <property type="entry name" value="URIDYLATE KINASE PUMPKIN, CHLOROPLASTIC"/>
    <property type="match status" value="1"/>
</dbReference>
<comment type="caution">
    <text evidence="15">The sequence shown here is derived from an EMBL/GenBank/DDBJ whole genome shotgun (WGS) entry which is preliminary data.</text>
</comment>
<evidence type="ECO:0000256" key="10">
    <source>
        <dbReference type="ARBA" id="ARBA00022840"/>
    </source>
</evidence>
<comment type="catalytic activity">
    <reaction evidence="13">
        <text>UMP + ATP = UDP + ADP</text>
        <dbReference type="Rhea" id="RHEA:24400"/>
        <dbReference type="ChEBI" id="CHEBI:30616"/>
        <dbReference type="ChEBI" id="CHEBI:57865"/>
        <dbReference type="ChEBI" id="CHEBI:58223"/>
        <dbReference type="ChEBI" id="CHEBI:456216"/>
        <dbReference type="EC" id="2.7.4.22"/>
    </reaction>
</comment>